<evidence type="ECO:0000313" key="3">
    <source>
        <dbReference type="Proteomes" id="UP001066276"/>
    </source>
</evidence>
<proteinExistence type="predicted"/>
<protein>
    <submittedName>
        <fullName evidence="2">Uncharacterized protein</fullName>
    </submittedName>
</protein>
<accession>A0AAV7TKE5</accession>
<gene>
    <name evidence="2" type="ORF">NDU88_001877</name>
</gene>
<organism evidence="2 3">
    <name type="scientific">Pleurodeles waltl</name>
    <name type="common">Iberian ribbed newt</name>
    <dbReference type="NCBI Taxonomy" id="8319"/>
    <lineage>
        <taxon>Eukaryota</taxon>
        <taxon>Metazoa</taxon>
        <taxon>Chordata</taxon>
        <taxon>Craniata</taxon>
        <taxon>Vertebrata</taxon>
        <taxon>Euteleostomi</taxon>
        <taxon>Amphibia</taxon>
        <taxon>Batrachia</taxon>
        <taxon>Caudata</taxon>
        <taxon>Salamandroidea</taxon>
        <taxon>Salamandridae</taxon>
        <taxon>Pleurodelinae</taxon>
        <taxon>Pleurodeles</taxon>
    </lineage>
</organism>
<reference evidence="2" key="1">
    <citation type="journal article" date="2022" name="bioRxiv">
        <title>Sequencing and chromosome-scale assembly of the giantPleurodeles waltlgenome.</title>
        <authorList>
            <person name="Brown T."/>
            <person name="Elewa A."/>
            <person name="Iarovenko S."/>
            <person name="Subramanian E."/>
            <person name="Araus A.J."/>
            <person name="Petzold A."/>
            <person name="Susuki M."/>
            <person name="Suzuki K.-i.T."/>
            <person name="Hayashi T."/>
            <person name="Toyoda A."/>
            <person name="Oliveira C."/>
            <person name="Osipova E."/>
            <person name="Leigh N.D."/>
            <person name="Simon A."/>
            <person name="Yun M.H."/>
        </authorList>
    </citation>
    <scope>NUCLEOTIDE SEQUENCE</scope>
    <source>
        <strain evidence="2">20211129_DDA</strain>
        <tissue evidence="2">Liver</tissue>
    </source>
</reference>
<dbReference type="AlphaFoldDB" id="A0AAV7TKE5"/>
<name>A0AAV7TKE5_PLEWA</name>
<dbReference type="Proteomes" id="UP001066276">
    <property type="component" value="Chromosome 3_2"/>
</dbReference>
<keyword evidence="3" id="KW-1185">Reference proteome</keyword>
<feature type="region of interest" description="Disordered" evidence="1">
    <location>
        <begin position="1"/>
        <end position="24"/>
    </location>
</feature>
<evidence type="ECO:0000313" key="2">
    <source>
        <dbReference type="EMBL" id="KAJ1176606.1"/>
    </source>
</evidence>
<sequence length="73" mass="7928">MNIQACSGRHQQMGRSAVAGQPRPVPLLRDAAKGRRTPPALFAGPELLRHDLRAVRGSVFRRLTPEAASGFPQ</sequence>
<evidence type="ECO:0000256" key="1">
    <source>
        <dbReference type="SAM" id="MobiDB-lite"/>
    </source>
</evidence>
<dbReference type="EMBL" id="JANPWB010000006">
    <property type="protein sequence ID" value="KAJ1176606.1"/>
    <property type="molecule type" value="Genomic_DNA"/>
</dbReference>
<comment type="caution">
    <text evidence="2">The sequence shown here is derived from an EMBL/GenBank/DDBJ whole genome shotgun (WGS) entry which is preliminary data.</text>
</comment>
<feature type="compositionally biased region" description="Polar residues" evidence="1">
    <location>
        <begin position="1"/>
        <end position="14"/>
    </location>
</feature>